<dbReference type="PANTHER" id="PTHR34069:SF2">
    <property type="entry name" value="BETA-KETOACYL-[ACYL-CARRIER-PROTEIN] SYNTHASE III"/>
    <property type="match status" value="1"/>
</dbReference>
<dbReference type="Pfam" id="PF08541">
    <property type="entry name" value="ACP_syn_III_C"/>
    <property type="match status" value="1"/>
</dbReference>
<dbReference type="Proteomes" id="UP000028542">
    <property type="component" value="Unassembled WGS sequence"/>
</dbReference>
<evidence type="ECO:0000259" key="4">
    <source>
        <dbReference type="Pfam" id="PF08545"/>
    </source>
</evidence>
<sequence>MGIKIQEVSIYHPKKRIENQHFINKYGHDLEKLLNHLGRKSRYLVDNNTENSLTMSVEAAKSCLKKANIKASELDIIVFVSDSVEHLIPTNALLIRDAIDACNCDLTYDMNDNCIGMITAIDSIATYMKSKSKYKKSLIVGASYGSLLAKSDCELVNSTVGDGAAAILLTNDEETGGVLNSAFHTDSKNHKYMVFPECGLSHIYDEELPIDSKKYAWVNHDVSYFSDEWVKLINKLLKEGNESITDVKHFLFSQFSHADIKETLNKLNLEVSSDTYTFVADEYGYTGCTSPFFALNRAIETKKINKGDLVIFCSVGSGYTMGAFLYKF</sequence>
<dbReference type="SUPFAM" id="SSF53901">
    <property type="entry name" value="Thiolase-like"/>
    <property type="match status" value="2"/>
</dbReference>
<dbReference type="AlphaFoldDB" id="A0A084JDL9"/>
<evidence type="ECO:0000313" key="5">
    <source>
        <dbReference type="EMBL" id="KEZ87053.1"/>
    </source>
</evidence>
<dbReference type="InterPro" id="IPR016039">
    <property type="entry name" value="Thiolase-like"/>
</dbReference>
<comment type="caution">
    <text evidence="5">The sequence shown here is derived from an EMBL/GenBank/DDBJ whole genome shotgun (WGS) entry which is preliminary data.</text>
</comment>
<evidence type="ECO:0000256" key="2">
    <source>
        <dbReference type="ARBA" id="ARBA00023315"/>
    </source>
</evidence>
<dbReference type="InterPro" id="IPR013747">
    <property type="entry name" value="ACP_syn_III_C"/>
</dbReference>
<dbReference type="InterPro" id="IPR013751">
    <property type="entry name" value="ACP_syn_III_N"/>
</dbReference>
<dbReference type="RefSeq" id="WP_035131774.1">
    <property type="nucleotide sequence ID" value="NZ_JPMD01000015.1"/>
</dbReference>
<organism evidence="5 6">
    <name type="scientific">Clostridium sulfidigenes</name>
    <dbReference type="NCBI Taxonomy" id="318464"/>
    <lineage>
        <taxon>Bacteria</taxon>
        <taxon>Bacillati</taxon>
        <taxon>Bacillota</taxon>
        <taxon>Clostridia</taxon>
        <taxon>Eubacteriales</taxon>
        <taxon>Clostridiaceae</taxon>
        <taxon>Clostridium</taxon>
    </lineage>
</organism>
<protein>
    <recommendedName>
        <fullName evidence="7">Beta-ketoacyl-[acyl-carrier-protein] synthase III</fullName>
    </recommendedName>
</protein>
<proteinExistence type="predicted"/>
<dbReference type="GO" id="GO:0004315">
    <property type="term" value="F:3-oxoacyl-[acyl-carrier-protein] synthase activity"/>
    <property type="evidence" value="ECO:0007669"/>
    <property type="project" value="InterPro"/>
</dbReference>
<feature type="domain" description="Beta-ketoacyl-[acyl-carrier-protein] synthase III N-terminal" evidence="4">
    <location>
        <begin position="108"/>
        <end position="186"/>
    </location>
</feature>
<keyword evidence="1" id="KW-0808">Transferase</keyword>
<evidence type="ECO:0008006" key="7">
    <source>
        <dbReference type="Google" id="ProtNLM"/>
    </source>
</evidence>
<dbReference type="Gene3D" id="3.40.47.10">
    <property type="match status" value="1"/>
</dbReference>
<keyword evidence="6" id="KW-1185">Reference proteome</keyword>
<accession>A0A084JDL9</accession>
<name>A0A084JDL9_9CLOT</name>
<feature type="domain" description="Beta-ketoacyl-[acyl-carrier-protein] synthase III C-terminal" evidence="3">
    <location>
        <begin position="241"/>
        <end position="327"/>
    </location>
</feature>
<dbReference type="eggNOG" id="COG0332">
    <property type="taxonomic scope" value="Bacteria"/>
</dbReference>
<gene>
    <name evidence="5" type="ORF">IO99_07335</name>
</gene>
<reference evidence="5 6" key="1">
    <citation type="submission" date="2014-07" db="EMBL/GenBank/DDBJ databases">
        <title>Draft genome of Clostridium sulfidigenes 113A isolated from sediments associated with methane hydrate from Krishna Godavari basin.</title>
        <authorList>
            <person name="Honkalas V.S."/>
            <person name="Dabir A.P."/>
            <person name="Arora P."/>
            <person name="Dhakephalkar P.K."/>
        </authorList>
    </citation>
    <scope>NUCLEOTIDE SEQUENCE [LARGE SCALE GENOMIC DNA]</scope>
    <source>
        <strain evidence="5 6">113A</strain>
    </source>
</reference>
<keyword evidence="2" id="KW-0012">Acyltransferase</keyword>
<dbReference type="STRING" id="318464.IO99_07335"/>
<dbReference type="Pfam" id="PF08545">
    <property type="entry name" value="ACP_syn_III"/>
    <property type="match status" value="1"/>
</dbReference>
<dbReference type="GO" id="GO:0044550">
    <property type="term" value="P:secondary metabolite biosynthetic process"/>
    <property type="evidence" value="ECO:0007669"/>
    <property type="project" value="TreeGrafter"/>
</dbReference>
<evidence type="ECO:0000256" key="1">
    <source>
        <dbReference type="ARBA" id="ARBA00022679"/>
    </source>
</evidence>
<dbReference type="GO" id="GO:0006633">
    <property type="term" value="P:fatty acid biosynthetic process"/>
    <property type="evidence" value="ECO:0007669"/>
    <property type="project" value="InterPro"/>
</dbReference>
<dbReference type="PANTHER" id="PTHR34069">
    <property type="entry name" value="3-OXOACYL-[ACYL-CARRIER-PROTEIN] SYNTHASE 3"/>
    <property type="match status" value="1"/>
</dbReference>
<evidence type="ECO:0000313" key="6">
    <source>
        <dbReference type="Proteomes" id="UP000028542"/>
    </source>
</evidence>
<evidence type="ECO:0000259" key="3">
    <source>
        <dbReference type="Pfam" id="PF08541"/>
    </source>
</evidence>
<dbReference type="EMBL" id="JPMD01000015">
    <property type="protein sequence ID" value="KEZ87053.1"/>
    <property type="molecule type" value="Genomic_DNA"/>
</dbReference>